<evidence type="ECO:0000313" key="3">
    <source>
        <dbReference type="Proteomes" id="UP000077266"/>
    </source>
</evidence>
<evidence type="ECO:0000256" key="1">
    <source>
        <dbReference type="SAM" id="Phobius"/>
    </source>
</evidence>
<proteinExistence type="predicted"/>
<dbReference type="FunCoup" id="A0A165KFE4">
    <property type="interactions" value="11"/>
</dbReference>
<reference evidence="2 3" key="1">
    <citation type="journal article" date="2016" name="Mol. Biol. Evol.">
        <title>Comparative Genomics of Early-Diverging Mushroom-Forming Fungi Provides Insights into the Origins of Lignocellulose Decay Capabilities.</title>
        <authorList>
            <person name="Nagy L.G."/>
            <person name="Riley R."/>
            <person name="Tritt A."/>
            <person name="Adam C."/>
            <person name="Daum C."/>
            <person name="Floudas D."/>
            <person name="Sun H."/>
            <person name="Yadav J.S."/>
            <person name="Pangilinan J."/>
            <person name="Larsson K.H."/>
            <person name="Matsuura K."/>
            <person name="Barry K."/>
            <person name="Labutti K."/>
            <person name="Kuo R."/>
            <person name="Ohm R.A."/>
            <person name="Bhattacharya S.S."/>
            <person name="Shirouzu T."/>
            <person name="Yoshinaga Y."/>
            <person name="Martin F.M."/>
            <person name="Grigoriev I.V."/>
            <person name="Hibbett D.S."/>
        </authorList>
    </citation>
    <scope>NUCLEOTIDE SEQUENCE [LARGE SCALE GENOMIC DNA]</scope>
    <source>
        <strain evidence="2 3">HHB12029</strain>
    </source>
</reference>
<dbReference type="Proteomes" id="UP000077266">
    <property type="component" value="Unassembled WGS sequence"/>
</dbReference>
<keyword evidence="1" id="KW-0472">Membrane</keyword>
<protein>
    <submittedName>
        <fullName evidence="2">Uncharacterized protein</fullName>
    </submittedName>
</protein>
<keyword evidence="3" id="KW-1185">Reference proteome</keyword>
<organism evidence="2 3">
    <name type="scientific">Exidia glandulosa HHB12029</name>
    <dbReference type="NCBI Taxonomy" id="1314781"/>
    <lineage>
        <taxon>Eukaryota</taxon>
        <taxon>Fungi</taxon>
        <taxon>Dikarya</taxon>
        <taxon>Basidiomycota</taxon>
        <taxon>Agaricomycotina</taxon>
        <taxon>Agaricomycetes</taxon>
        <taxon>Auriculariales</taxon>
        <taxon>Exidiaceae</taxon>
        <taxon>Exidia</taxon>
    </lineage>
</organism>
<evidence type="ECO:0000313" key="2">
    <source>
        <dbReference type="EMBL" id="KZV96253.1"/>
    </source>
</evidence>
<keyword evidence="1" id="KW-1133">Transmembrane helix</keyword>
<dbReference type="PANTHER" id="PTHR28110">
    <property type="entry name" value="TRANSMEMBRANE PROTEIN"/>
    <property type="match status" value="1"/>
</dbReference>
<dbReference type="InterPro" id="IPR055323">
    <property type="entry name" value="C57A10.07/YOR238W"/>
</dbReference>
<gene>
    <name evidence="2" type="ORF">EXIGLDRAFT_733611</name>
</gene>
<dbReference type="EMBL" id="KV425945">
    <property type="protein sequence ID" value="KZV96253.1"/>
    <property type="molecule type" value="Genomic_DNA"/>
</dbReference>
<dbReference type="STRING" id="1314781.A0A165KFE4"/>
<sequence length="358" mass="39178">MLPTPASFVQRGGHYTRLHSGSGPAVMQWRSYLFSRSRATNLAVGIGALVCALSLLLNLQLWIASGSASSGDFGVGTRISGAGSAADFAYSPMSILSTLNGRLRGLDHLIVVAGHAIWHGCSPNERMDEDDWVLEPIQREQELLGTFFKHISKGVELTLADPKSLLVFSGGQTRPTSLETEGSSYNRLAHSAHLFGAQYNNSAPFPRATSEQFALDSFQNVLFSIARFHEVTGSYPSRITIVSFGAKKQRFSELHAAALRFPSGRFTYVGIDPGNASVERTMFDGERQFGYAPYKEDLYGCHSGLLAKRRKRNPFFRFHSYYTSAPELAGLLDYCPGASDGGQSAVYKGSLPWDSRKL</sequence>
<dbReference type="AlphaFoldDB" id="A0A165KFE4"/>
<dbReference type="OrthoDB" id="4347at2759"/>
<feature type="transmembrane region" description="Helical" evidence="1">
    <location>
        <begin position="39"/>
        <end position="63"/>
    </location>
</feature>
<dbReference type="GO" id="GO:0005737">
    <property type="term" value="C:cytoplasm"/>
    <property type="evidence" value="ECO:0007669"/>
    <property type="project" value="TreeGrafter"/>
</dbReference>
<name>A0A165KFE4_EXIGL</name>
<accession>A0A165KFE4</accession>
<keyword evidence="1" id="KW-0812">Transmembrane</keyword>
<dbReference type="PANTHER" id="PTHR28110:SF1">
    <property type="entry name" value="TRANSMEMBRANE PROTEIN"/>
    <property type="match status" value="1"/>
</dbReference>
<dbReference type="InParanoid" id="A0A165KFE4"/>